<reference evidence="2 4" key="2">
    <citation type="submission" date="2013-03" db="EMBL/GenBank/DDBJ databases">
        <title>The Genome Sequence of Enterococcus gilvus ATCC BAA-350 (PacBio/Illumina hybrid assembly).</title>
        <authorList>
            <consortium name="The Broad Institute Genomics Platform"/>
            <consortium name="The Broad Institute Genome Sequencing Center for Infectious Disease"/>
            <person name="Earl A."/>
            <person name="Russ C."/>
            <person name="Gilmore M."/>
            <person name="Surin D."/>
            <person name="Walker B."/>
            <person name="Young S."/>
            <person name="Zeng Q."/>
            <person name="Gargeya S."/>
            <person name="Fitzgerald M."/>
            <person name="Haas B."/>
            <person name="Abouelleil A."/>
            <person name="Allen A.W."/>
            <person name="Alvarado L."/>
            <person name="Arachchi H.M."/>
            <person name="Berlin A.M."/>
            <person name="Chapman S.B."/>
            <person name="Gainer-Dewar J."/>
            <person name="Goldberg J."/>
            <person name="Griggs A."/>
            <person name="Gujja S."/>
            <person name="Hansen M."/>
            <person name="Howarth C."/>
            <person name="Imamovic A."/>
            <person name="Ireland A."/>
            <person name="Larimer J."/>
            <person name="McCowan C."/>
            <person name="Murphy C."/>
            <person name="Pearson M."/>
            <person name="Poon T.W."/>
            <person name="Priest M."/>
            <person name="Roberts A."/>
            <person name="Saif S."/>
            <person name="Shea T."/>
            <person name="Sisk P."/>
            <person name="Sykes S."/>
            <person name="Wortman J."/>
            <person name="Nusbaum C."/>
            <person name="Birren B."/>
        </authorList>
    </citation>
    <scope>NUCLEOTIDE SEQUENCE [LARGE SCALE GENOMIC DNA]</scope>
    <source>
        <strain evidence="2 4">ATCC BAA-350</strain>
    </source>
</reference>
<dbReference type="Proteomes" id="UP000014160">
    <property type="component" value="Unassembled WGS sequence"/>
</dbReference>
<sequence length="45" mass="4819">MELVIGNTITTIDCYGEEVTGIIEKIYANTIIVGTTTEKSVCPIA</sequence>
<dbReference type="PATRIC" id="fig|1158614.3.peg.132"/>
<accession>R2XVJ7</accession>
<evidence type="ECO:0000313" key="2">
    <source>
        <dbReference type="EMBL" id="EOW79164.1"/>
    </source>
</evidence>
<dbReference type="HOGENOM" id="CLU_3199541_0_0_9"/>
<evidence type="ECO:0000313" key="1">
    <source>
        <dbReference type="EMBL" id="EOI58959.1"/>
    </source>
</evidence>
<dbReference type="RefSeq" id="WP_010778596.1">
    <property type="nucleotide sequence ID" value="NZ_ASWH01000002.1"/>
</dbReference>
<organism evidence="1 3">
    <name type="scientific">Enterococcus gilvus ATCC BAA-350</name>
    <dbReference type="NCBI Taxonomy" id="1158614"/>
    <lineage>
        <taxon>Bacteria</taxon>
        <taxon>Bacillati</taxon>
        <taxon>Bacillota</taxon>
        <taxon>Bacilli</taxon>
        <taxon>Lactobacillales</taxon>
        <taxon>Enterococcaceae</taxon>
        <taxon>Enterococcus</taxon>
    </lineage>
</organism>
<proteinExistence type="predicted"/>
<evidence type="ECO:0000313" key="4">
    <source>
        <dbReference type="Proteomes" id="UP000014160"/>
    </source>
</evidence>
<dbReference type="EMBL" id="ASWH01000002">
    <property type="protein sequence ID" value="EOW79164.1"/>
    <property type="molecule type" value="Genomic_DNA"/>
</dbReference>
<dbReference type="GeneID" id="301217014"/>
<name>R2XVJ7_9ENTE</name>
<reference evidence="1 3" key="1">
    <citation type="submission" date="2013-02" db="EMBL/GenBank/DDBJ databases">
        <title>The Genome Sequence of Enterococcus gilvus ATCC BAA-350.</title>
        <authorList>
            <consortium name="The Broad Institute Genome Sequencing Platform"/>
            <consortium name="The Broad Institute Genome Sequencing Center for Infectious Disease"/>
            <person name="Earl A.M."/>
            <person name="Gilmore M.S."/>
            <person name="Lebreton F."/>
            <person name="Walker B."/>
            <person name="Young S.K."/>
            <person name="Zeng Q."/>
            <person name="Gargeya S."/>
            <person name="Fitzgerald M."/>
            <person name="Haas B."/>
            <person name="Abouelleil A."/>
            <person name="Alvarado L."/>
            <person name="Arachchi H.M."/>
            <person name="Berlin A.M."/>
            <person name="Chapman S.B."/>
            <person name="Dewar J."/>
            <person name="Goldberg J."/>
            <person name="Griggs A."/>
            <person name="Gujja S."/>
            <person name="Hansen M."/>
            <person name="Howarth C."/>
            <person name="Imamovic A."/>
            <person name="Larimer J."/>
            <person name="McCowan C."/>
            <person name="Murphy C."/>
            <person name="Neiman D."/>
            <person name="Pearson M."/>
            <person name="Priest M."/>
            <person name="Roberts A."/>
            <person name="Saif S."/>
            <person name="Shea T."/>
            <person name="Sisk P."/>
            <person name="Sykes S."/>
            <person name="Wortman J."/>
            <person name="Nusbaum C."/>
            <person name="Birren B."/>
        </authorList>
    </citation>
    <scope>NUCLEOTIDE SEQUENCE [LARGE SCALE GENOMIC DNA]</scope>
    <source>
        <strain evidence="1 3">ATCC BAA-350</strain>
    </source>
</reference>
<protein>
    <recommendedName>
        <fullName evidence="5">DUF2187 domain-containing protein</fullName>
    </recommendedName>
</protein>
<evidence type="ECO:0000313" key="3">
    <source>
        <dbReference type="Proteomes" id="UP000013750"/>
    </source>
</evidence>
<comment type="caution">
    <text evidence="1">The sequence shown here is derived from an EMBL/GenBank/DDBJ whole genome shotgun (WGS) entry which is preliminary data.</text>
</comment>
<dbReference type="AlphaFoldDB" id="R2XVJ7"/>
<dbReference type="EMBL" id="AJDQ01000002">
    <property type="protein sequence ID" value="EOI58959.1"/>
    <property type="molecule type" value="Genomic_DNA"/>
</dbReference>
<keyword evidence="4" id="KW-1185">Reference proteome</keyword>
<dbReference type="Proteomes" id="UP000013750">
    <property type="component" value="Unassembled WGS sequence"/>
</dbReference>
<evidence type="ECO:0008006" key="5">
    <source>
        <dbReference type="Google" id="ProtNLM"/>
    </source>
</evidence>
<dbReference type="eggNOG" id="ENOG5032GB7">
    <property type="taxonomic scope" value="Bacteria"/>
</dbReference>
<gene>
    <name evidence="2" type="ORF">I592_03302</name>
    <name evidence="1" type="ORF">UKC_00145</name>
</gene>